<dbReference type="OrthoDB" id="5345753at2759"/>
<comment type="caution">
    <text evidence="1">The sequence shown here is derived from an EMBL/GenBank/DDBJ whole genome shotgun (WGS) entry which is preliminary data.</text>
</comment>
<sequence>MRIRYYTLGAAAAAWGAYFSTASPVRGLIDILIPKVTPLEPRQVVNCSDIHADFDESCWATLGLSDYLLDPIVGWNATTRVCSTTDDGTDSDGSDCCKPDQPWSTCFLHLAHGVAGSDCSEINAQMCSWDPTMAVAPSIASQVRYVMRNIYVINDFFTTYYEALSFATSQAQLEISNMVNELDPQKPKGIPWFDILTALSFGLAFLGAPTIAVSVLNLEANAKIAAQTMLISLQQAPGSAKALMPAGSAESKFYQIGELESKLGDAVSELKSMINAAVEKLMSDMPTFVKFVESGKYSGQTSYSLPNQTVGLNIALKTYLVSTSMWDNGWWASPSLGPYDLDGPVTCMDENGVCTDSQNDTAIYYSPDTRRSYTLNAGNRYGQTPYQLSRDLVANQWAPLNVLFDGAFNCTAEGHAGTNNINFNFDGTLNVACISQLPIYTGCESQGICPSPLINGTCPFGNLKDTIGC</sequence>
<proteinExistence type="predicted"/>
<evidence type="ECO:0000313" key="1">
    <source>
        <dbReference type="EMBL" id="CAF9941752.1"/>
    </source>
</evidence>
<gene>
    <name evidence="1" type="ORF">HETSPECPRED_003998</name>
</gene>
<protein>
    <submittedName>
        <fullName evidence="1">Uncharacterized protein</fullName>
    </submittedName>
</protein>
<keyword evidence="2" id="KW-1185">Reference proteome</keyword>
<reference evidence="1" key="1">
    <citation type="submission" date="2021-03" db="EMBL/GenBank/DDBJ databases">
        <authorList>
            <person name="Tagirdzhanova G."/>
        </authorList>
    </citation>
    <scope>NUCLEOTIDE SEQUENCE</scope>
</reference>
<accession>A0A8H3J6M8</accession>
<dbReference type="AlphaFoldDB" id="A0A8H3J6M8"/>
<name>A0A8H3J6M8_9LECA</name>
<evidence type="ECO:0000313" key="2">
    <source>
        <dbReference type="Proteomes" id="UP000664521"/>
    </source>
</evidence>
<dbReference type="EMBL" id="CAJPDS010000231">
    <property type="protein sequence ID" value="CAF9941752.1"/>
    <property type="molecule type" value="Genomic_DNA"/>
</dbReference>
<dbReference type="Proteomes" id="UP000664521">
    <property type="component" value="Unassembled WGS sequence"/>
</dbReference>
<organism evidence="1 2">
    <name type="scientific">Heterodermia speciosa</name>
    <dbReference type="NCBI Taxonomy" id="116794"/>
    <lineage>
        <taxon>Eukaryota</taxon>
        <taxon>Fungi</taxon>
        <taxon>Dikarya</taxon>
        <taxon>Ascomycota</taxon>
        <taxon>Pezizomycotina</taxon>
        <taxon>Lecanoromycetes</taxon>
        <taxon>OSLEUM clade</taxon>
        <taxon>Lecanoromycetidae</taxon>
        <taxon>Caliciales</taxon>
        <taxon>Physciaceae</taxon>
        <taxon>Heterodermia</taxon>
    </lineage>
</organism>